<sequence length="174" mass="20476">MKNKVYFLTLIFYGTFSFLNIVAQPRVLNPKYQKTLDHLLKHNVPEISVSELMGCKDSFLILDTREVEEYNISHIESAQFVGFDHFDIESLKNIPKNRKIVCYCSIGYRSERIASNLMQKGYTNVYNLYGSIFEWANMNYPLVDQNDKLTNKLHPYSRLWGKFIDNPKTIKIFK</sequence>
<dbReference type="SMART" id="SM00450">
    <property type="entry name" value="RHOD"/>
    <property type="match status" value="1"/>
</dbReference>
<dbReference type="EMBL" id="JADKFW010000004">
    <property type="protein sequence ID" value="MBK9716473.1"/>
    <property type="molecule type" value="Genomic_DNA"/>
</dbReference>
<protein>
    <submittedName>
        <fullName evidence="2">Rhodanese-like domain-containing protein</fullName>
    </submittedName>
</protein>
<name>A0A9D7XG89_9BACT</name>
<reference evidence="2 3" key="1">
    <citation type="submission" date="2020-10" db="EMBL/GenBank/DDBJ databases">
        <title>Connecting structure to function with the recovery of over 1000 high-quality activated sludge metagenome-assembled genomes encoding full-length rRNA genes using long-read sequencing.</title>
        <authorList>
            <person name="Singleton C.M."/>
            <person name="Petriglieri F."/>
            <person name="Kristensen J.M."/>
            <person name="Kirkegaard R.H."/>
            <person name="Michaelsen T.Y."/>
            <person name="Andersen M.H."/>
            <person name="Karst S.M."/>
            <person name="Dueholm M.S."/>
            <person name="Nielsen P.H."/>
            <person name="Albertsen M."/>
        </authorList>
    </citation>
    <scope>NUCLEOTIDE SEQUENCE [LARGE SCALE GENOMIC DNA]</scope>
    <source>
        <strain evidence="2">Ribe_18-Q3-R11-54_BAT3C.373</strain>
    </source>
</reference>
<dbReference type="CDD" id="cd00158">
    <property type="entry name" value="RHOD"/>
    <property type="match status" value="1"/>
</dbReference>
<dbReference type="NCBIfam" id="NF045521">
    <property type="entry name" value="rhoda_near_glyco"/>
    <property type="match status" value="1"/>
</dbReference>
<gene>
    <name evidence="2" type="ORF">IPO85_02920</name>
</gene>
<evidence type="ECO:0000259" key="1">
    <source>
        <dbReference type="PROSITE" id="PS50206"/>
    </source>
</evidence>
<dbReference type="InterPro" id="IPR036873">
    <property type="entry name" value="Rhodanese-like_dom_sf"/>
</dbReference>
<organism evidence="2 3">
    <name type="scientific">Candidatus Defluviibacterium haderslevense</name>
    <dbReference type="NCBI Taxonomy" id="2981993"/>
    <lineage>
        <taxon>Bacteria</taxon>
        <taxon>Pseudomonadati</taxon>
        <taxon>Bacteroidota</taxon>
        <taxon>Saprospiria</taxon>
        <taxon>Saprospirales</taxon>
        <taxon>Saprospiraceae</taxon>
        <taxon>Candidatus Defluviibacterium</taxon>
    </lineage>
</organism>
<proteinExistence type="predicted"/>
<dbReference type="Gene3D" id="3.40.250.10">
    <property type="entry name" value="Rhodanese-like domain"/>
    <property type="match status" value="1"/>
</dbReference>
<dbReference type="PROSITE" id="PS50206">
    <property type="entry name" value="RHODANESE_3"/>
    <property type="match status" value="1"/>
</dbReference>
<dbReference type="PANTHER" id="PTHR43031:SF16">
    <property type="entry name" value="OXIDOREDUCTASE"/>
    <property type="match status" value="1"/>
</dbReference>
<accession>A0A9D7XG89</accession>
<evidence type="ECO:0000313" key="2">
    <source>
        <dbReference type="EMBL" id="MBK9716473.1"/>
    </source>
</evidence>
<dbReference type="InterPro" id="IPR050229">
    <property type="entry name" value="GlpE_sulfurtransferase"/>
</dbReference>
<dbReference type="Proteomes" id="UP000808349">
    <property type="component" value="Unassembled WGS sequence"/>
</dbReference>
<dbReference type="Pfam" id="PF00581">
    <property type="entry name" value="Rhodanese"/>
    <property type="match status" value="1"/>
</dbReference>
<dbReference type="AlphaFoldDB" id="A0A9D7XG89"/>
<dbReference type="InterPro" id="IPR001763">
    <property type="entry name" value="Rhodanese-like_dom"/>
</dbReference>
<evidence type="ECO:0000313" key="3">
    <source>
        <dbReference type="Proteomes" id="UP000808349"/>
    </source>
</evidence>
<feature type="domain" description="Rhodanese" evidence="1">
    <location>
        <begin position="55"/>
        <end position="144"/>
    </location>
</feature>
<comment type="caution">
    <text evidence="2">The sequence shown here is derived from an EMBL/GenBank/DDBJ whole genome shotgun (WGS) entry which is preliminary data.</text>
</comment>
<dbReference type="SUPFAM" id="SSF52821">
    <property type="entry name" value="Rhodanese/Cell cycle control phosphatase"/>
    <property type="match status" value="1"/>
</dbReference>
<dbReference type="PANTHER" id="PTHR43031">
    <property type="entry name" value="FAD-DEPENDENT OXIDOREDUCTASE"/>
    <property type="match status" value="1"/>
</dbReference>